<proteinExistence type="predicted"/>
<organism evidence="1 2">
    <name type="scientific">Romanomermis culicivorax</name>
    <name type="common">Nematode worm</name>
    <dbReference type="NCBI Taxonomy" id="13658"/>
    <lineage>
        <taxon>Eukaryota</taxon>
        <taxon>Metazoa</taxon>
        <taxon>Ecdysozoa</taxon>
        <taxon>Nematoda</taxon>
        <taxon>Enoplea</taxon>
        <taxon>Dorylaimia</taxon>
        <taxon>Mermithida</taxon>
        <taxon>Mermithoidea</taxon>
        <taxon>Mermithidae</taxon>
        <taxon>Romanomermis</taxon>
    </lineage>
</organism>
<evidence type="ECO:0000313" key="2">
    <source>
        <dbReference type="WBParaSite" id="nRc.2.0.1.t41435-RA"/>
    </source>
</evidence>
<reference evidence="2" key="1">
    <citation type="submission" date="2022-11" db="UniProtKB">
        <authorList>
            <consortium name="WormBaseParasite"/>
        </authorList>
    </citation>
    <scope>IDENTIFICATION</scope>
</reference>
<dbReference type="WBParaSite" id="nRc.2.0.1.t41435-RA">
    <property type="protein sequence ID" value="nRc.2.0.1.t41435-RA"/>
    <property type="gene ID" value="nRc.2.0.1.g41435"/>
</dbReference>
<protein>
    <submittedName>
        <fullName evidence="2">Uncharacterized protein</fullName>
    </submittedName>
</protein>
<sequence length="67" mass="7526">MLTANSQQINNARIHMTPKTISFMGFSQVPVILRREVPRGAGCPIHNQKAAQRGAVWERTHVVLTFL</sequence>
<keyword evidence="1" id="KW-1185">Reference proteome</keyword>
<accession>A0A915KSH8</accession>
<dbReference type="Proteomes" id="UP000887565">
    <property type="component" value="Unplaced"/>
</dbReference>
<name>A0A915KSH8_ROMCU</name>
<evidence type="ECO:0000313" key="1">
    <source>
        <dbReference type="Proteomes" id="UP000887565"/>
    </source>
</evidence>
<dbReference type="AlphaFoldDB" id="A0A915KSH8"/>